<evidence type="ECO:0000256" key="1">
    <source>
        <dbReference type="SAM" id="SignalP"/>
    </source>
</evidence>
<dbReference type="Pfam" id="PF11376">
    <property type="entry name" value="DUF3179"/>
    <property type="match status" value="1"/>
</dbReference>
<gene>
    <name evidence="2" type="ORF">PAA8504_00205</name>
</gene>
<feature type="signal peptide" evidence="1">
    <location>
        <begin position="1"/>
        <end position="20"/>
    </location>
</feature>
<dbReference type="InterPro" id="IPR021516">
    <property type="entry name" value="DUF3179"/>
</dbReference>
<keyword evidence="1" id="KW-0732">Signal</keyword>
<keyword evidence="3" id="KW-1185">Reference proteome</keyword>
<dbReference type="AlphaFoldDB" id="A0A2R8BQG1"/>
<evidence type="ECO:0000313" key="3">
    <source>
        <dbReference type="Proteomes" id="UP000244912"/>
    </source>
</evidence>
<organism evidence="2 3">
    <name type="scientific">Palleronia abyssalis</name>
    <dbReference type="NCBI Taxonomy" id="1501240"/>
    <lineage>
        <taxon>Bacteria</taxon>
        <taxon>Pseudomonadati</taxon>
        <taxon>Pseudomonadota</taxon>
        <taxon>Alphaproteobacteria</taxon>
        <taxon>Rhodobacterales</taxon>
        <taxon>Roseobacteraceae</taxon>
        <taxon>Palleronia</taxon>
    </lineage>
</organism>
<dbReference type="OrthoDB" id="9806357at2"/>
<name>A0A2R8BQG1_9RHOB</name>
<dbReference type="RefSeq" id="WP_108892785.1">
    <property type="nucleotide sequence ID" value="NZ_ONZF01000001.1"/>
</dbReference>
<evidence type="ECO:0008006" key="4">
    <source>
        <dbReference type="Google" id="ProtNLM"/>
    </source>
</evidence>
<dbReference type="EMBL" id="ONZF01000001">
    <property type="protein sequence ID" value="SPJ22412.1"/>
    <property type="molecule type" value="Genomic_DNA"/>
</dbReference>
<accession>A0A2R8BQG1</accession>
<dbReference type="Proteomes" id="UP000244912">
    <property type="component" value="Unassembled WGS sequence"/>
</dbReference>
<protein>
    <recommendedName>
        <fullName evidence="4">DUF3179 domain-containing protein</fullName>
    </recommendedName>
</protein>
<feature type="chain" id="PRO_5015317021" description="DUF3179 domain-containing protein" evidence="1">
    <location>
        <begin position="21"/>
        <end position="318"/>
    </location>
</feature>
<sequence length="318" mass="34600">MLYRLCLALVVAAGSALAQAAPPDAWRSEWSQTDFSNSAIGDWTEIISGGPPKDGIPAITSPDMIAVAQEARLSPREPVMAYAGRAYPIRYLMWHEIVNDHADGRPIAVTFCPLCNTGIVFDRSAADTVLEFGVTGKLRHSDMIMFDRQTESWWQQATGEAIVGALTGTELRPLPALMQSWQAFRDEHPDGVVMDAPDTARRYGTNPYAGYDSAPRPFLYSGEAPPHGIAPLARVVRVGDRAWPLTRLRDAGRVEEAGLTLNWAEGQASALDTGVLAEGREVGDIRVTDEAGEPVAFDIPFAFAFDAFHPDGTWMLGD</sequence>
<evidence type="ECO:0000313" key="2">
    <source>
        <dbReference type="EMBL" id="SPJ22412.1"/>
    </source>
</evidence>
<proteinExistence type="predicted"/>
<reference evidence="3" key="1">
    <citation type="submission" date="2018-03" db="EMBL/GenBank/DDBJ databases">
        <authorList>
            <person name="Rodrigo-Torres L."/>
            <person name="Arahal R. D."/>
            <person name="Lucena T."/>
        </authorList>
    </citation>
    <scope>NUCLEOTIDE SEQUENCE [LARGE SCALE GENOMIC DNA]</scope>
    <source>
        <strain evidence="3">CECT 8504</strain>
    </source>
</reference>